<dbReference type="PANTHER" id="PTHR42811">
    <property type="entry name" value="SERINE ACETYLTRANSFERASE"/>
    <property type="match status" value="1"/>
</dbReference>
<dbReference type="InterPro" id="IPR011004">
    <property type="entry name" value="Trimer_LpxA-like_sf"/>
</dbReference>
<protein>
    <submittedName>
        <fullName evidence="4">Serine acetyltransferase</fullName>
    </submittedName>
</protein>
<dbReference type="NCBIfam" id="NF041874">
    <property type="entry name" value="EPS_EpsC"/>
    <property type="match status" value="1"/>
</dbReference>
<evidence type="ECO:0000256" key="2">
    <source>
        <dbReference type="ARBA" id="ARBA00022679"/>
    </source>
</evidence>
<organism evidence="4 5">
    <name type="scientific">Flavobacterium chungbukense</name>
    <dbReference type="NCBI Taxonomy" id="877464"/>
    <lineage>
        <taxon>Bacteria</taxon>
        <taxon>Pseudomonadati</taxon>
        <taxon>Bacteroidota</taxon>
        <taxon>Flavobacteriia</taxon>
        <taxon>Flavobacteriales</taxon>
        <taxon>Flavobacteriaceae</taxon>
        <taxon>Flavobacterium</taxon>
    </lineage>
</organism>
<dbReference type="InterPro" id="IPR045304">
    <property type="entry name" value="LbH_SAT"/>
</dbReference>
<dbReference type="SUPFAM" id="SSF51161">
    <property type="entry name" value="Trimeric LpxA-like enzymes"/>
    <property type="match status" value="1"/>
</dbReference>
<dbReference type="InterPro" id="IPR042122">
    <property type="entry name" value="Ser_AcTrfase_N_sf"/>
</dbReference>
<dbReference type="RefSeq" id="WP_229349910.1">
    <property type="nucleotide sequence ID" value="NZ_BAABAO010000013.1"/>
</dbReference>
<proteinExistence type="predicted"/>
<dbReference type="Gene3D" id="1.10.3130.10">
    <property type="entry name" value="serine acetyltransferase, domain 1"/>
    <property type="match status" value="1"/>
</dbReference>
<gene>
    <name evidence="4" type="ORF">GCM10022250_34490</name>
</gene>
<reference evidence="5" key="1">
    <citation type="journal article" date="2019" name="Int. J. Syst. Evol. Microbiol.">
        <title>The Global Catalogue of Microorganisms (GCM) 10K type strain sequencing project: providing services to taxonomists for standard genome sequencing and annotation.</title>
        <authorList>
            <consortium name="The Broad Institute Genomics Platform"/>
            <consortium name="The Broad Institute Genome Sequencing Center for Infectious Disease"/>
            <person name="Wu L."/>
            <person name="Ma J."/>
        </authorList>
    </citation>
    <scope>NUCLEOTIDE SEQUENCE [LARGE SCALE GENOMIC DNA]</scope>
    <source>
        <strain evidence="5">JCM 17386</strain>
    </source>
</reference>
<sequence length="274" mass="31166">MNSFYQEIAKKHQSLLILPQKKDIHQFIEDLFSVLFSNTSKSFGHLPIIEHKFEVLEKEFNEILRNYTSDKNESLKQSITFFKALPELYRKTLNDAETIYAKDPAAKSIEEVLYAYPGFFAIAVYRFSNQLWHQDLRLLARTFSEYAHIKTSIEIHPGAQIGDEFAIDHGTGIVIGETTIIGNNVQIYQGVTLGALSVKKEEAFIKRHPTIEDNVVIYANSTILGGQTIVGKDSIIGGNVWLTYSVPSNSVVYHKNEMKVKDNNPFPEPIFYSI</sequence>
<dbReference type="Proteomes" id="UP001501333">
    <property type="component" value="Unassembled WGS sequence"/>
</dbReference>
<dbReference type="InterPro" id="IPR053376">
    <property type="entry name" value="Serine_acetyltransferase"/>
</dbReference>
<keyword evidence="2" id="KW-0808">Transferase</keyword>
<accession>A0ABP7YJD7</accession>
<evidence type="ECO:0000313" key="5">
    <source>
        <dbReference type="Proteomes" id="UP001501333"/>
    </source>
</evidence>
<name>A0ABP7YJD7_9FLAO</name>
<dbReference type="CDD" id="cd03354">
    <property type="entry name" value="LbH_SAT"/>
    <property type="match status" value="1"/>
</dbReference>
<comment type="caution">
    <text evidence="4">The sequence shown here is derived from an EMBL/GenBank/DDBJ whole genome shotgun (WGS) entry which is preliminary data.</text>
</comment>
<evidence type="ECO:0000313" key="4">
    <source>
        <dbReference type="EMBL" id="GAA4137102.1"/>
    </source>
</evidence>
<keyword evidence="1" id="KW-0028">Amino-acid biosynthesis</keyword>
<evidence type="ECO:0000256" key="1">
    <source>
        <dbReference type="ARBA" id="ARBA00022605"/>
    </source>
</evidence>
<keyword evidence="5" id="KW-1185">Reference proteome</keyword>
<evidence type="ECO:0000256" key="3">
    <source>
        <dbReference type="ARBA" id="ARBA00023315"/>
    </source>
</evidence>
<keyword evidence="3" id="KW-0012">Acyltransferase</keyword>
<dbReference type="EMBL" id="BAABAO010000013">
    <property type="protein sequence ID" value="GAA4137102.1"/>
    <property type="molecule type" value="Genomic_DNA"/>
</dbReference>
<dbReference type="Gene3D" id="2.160.10.10">
    <property type="entry name" value="Hexapeptide repeat proteins"/>
    <property type="match status" value="1"/>
</dbReference>